<name>A0A6H5GF02_9HEMI</name>
<dbReference type="EMBL" id="CADCXU010010433">
    <property type="protein sequence ID" value="CAB0001175.1"/>
    <property type="molecule type" value="Genomic_DNA"/>
</dbReference>
<protein>
    <submittedName>
        <fullName evidence="2">Uncharacterized protein</fullName>
    </submittedName>
</protein>
<evidence type="ECO:0000313" key="3">
    <source>
        <dbReference type="Proteomes" id="UP000479000"/>
    </source>
</evidence>
<sequence>RRCVDNTQYSHILMLKFSTRFTTRLKSKYVNSCAGSVSYPPLPRIAPHCQSALPQPAVRHSATLELALTIHQRLKSQLGAQHFELQPNPRFRPIAAIRCPADAITMWIGRKRNKTTLCYHHWNFIRKSYIKTILRKNYFNKPNLDRQESDDDFLLNQARALSAARPSSNSANFTIQAWRKPWESCPEMLKVQDTIPILLPRLNMIENGKRHSTRLKNAVPKRYRRTGSADNGRRLEMDREEEADTSLEEG</sequence>
<dbReference type="Proteomes" id="UP000479000">
    <property type="component" value="Unassembled WGS sequence"/>
</dbReference>
<accession>A0A6H5GF02</accession>
<feature type="region of interest" description="Disordered" evidence="1">
    <location>
        <begin position="223"/>
        <end position="250"/>
    </location>
</feature>
<gene>
    <name evidence="2" type="ORF">NTEN_LOCUS6962</name>
</gene>
<proteinExistence type="predicted"/>
<evidence type="ECO:0000256" key="1">
    <source>
        <dbReference type="SAM" id="MobiDB-lite"/>
    </source>
</evidence>
<dbReference type="AlphaFoldDB" id="A0A6H5GF02"/>
<reference evidence="2 3" key="1">
    <citation type="submission" date="2020-02" db="EMBL/GenBank/DDBJ databases">
        <authorList>
            <person name="Ferguson B K."/>
        </authorList>
    </citation>
    <scope>NUCLEOTIDE SEQUENCE [LARGE SCALE GENOMIC DNA]</scope>
</reference>
<organism evidence="2 3">
    <name type="scientific">Nesidiocoris tenuis</name>
    <dbReference type="NCBI Taxonomy" id="355587"/>
    <lineage>
        <taxon>Eukaryota</taxon>
        <taxon>Metazoa</taxon>
        <taxon>Ecdysozoa</taxon>
        <taxon>Arthropoda</taxon>
        <taxon>Hexapoda</taxon>
        <taxon>Insecta</taxon>
        <taxon>Pterygota</taxon>
        <taxon>Neoptera</taxon>
        <taxon>Paraneoptera</taxon>
        <taxon>Hemiptera</taxon>
        <taxon>Heteroptera</taxon>
        <taxon>Panheteroptera</taxon>
        <taxon>Cimicomorpha</taxon>
        <taxon>Miridae</taxon>
        <taxon>Dicyphina</taxon>
        <taxon>Nesidiocoris</taxon>
    </lineage>
</organism>
<feature type="non-terminal residue" evidence="2">
    <location>
        <position position="1"/>
    </location>
</feature>
<evidence type="ECO:0000313" key="2">
    <source>
        <dbReference type="EMBL" id="CAB0001175.1"/>
    </source>
</evidence>
<feature type="compositionally biased region" description="Acidic residues" evidence="1">
    <location>
        <begin position="238"/>
        <end position="250"/>
    </location>
</feature>
<keyword evidence="3" id="KW-1185">Reference proteome</keyword>